<name>A0A147BM53_IXORI</name>
<evidence type="ECO:0000256" key="1">
    <source>
        <dbReference type="SAM" id="SignalP"/>
    </source>
</evidence>
<feature type="signal peptide" evidence="1">
    <location>
        <begin position="1"/>
        <end position="20"/>
    </location>
</feature>
<accession>A0A147BM53</accession>
<organism evidence="2">
    <name type="scientific">Ixodes ricinus</name>
    <name type="common">Common tick</name>
    <name type="synonym">Acarus ricinus</name>
    <dbReference type="NCBI Taxonomy" id="34613"/>
    <lineage>
        <taxon>Eukaryota</taxon>
        <taxon>Metazoa</taxon>
        <taxon>Ecdysozoa</taxon>
        <taxon>Arthropoda</taxon>
        <taxon>Chelicerata</taxon>
        <taxon>Arachnida</taxon>
        <taxon>Acari</taxon>
        <taxon>Parasitiformes</taxon>
        <taxon>Ixodida</taxon>
        <taxon>Ixodoidea</taxon>
        <taxon>Ixodidae</taxon>
        <taxon>Ixodinae</taxon>
        <taxon>Ixodes</taxon>
    </lineage>
</organism>
<evidence type="ECO:0008006" key="3">
    <source>
        <dbReference type="Google" id="ProtNLM"/>
    </source>
</evidence>
<reference evidence="2" key="1">
    <citation type="journal article" date="2018" name="PLoS Negl. Trop. Dis.">
        <title>Sialome diversity of ticks revealed by RNAseq of single tick salivary glands.</title>
        <authorList>
            <person name="Perner J."/>
            <person name="Kropackova S."/>
            <person name="Kopacek P."/>
            <person name="Ribeiro J.M."/>
        </authorList>
    </citation>
    <scope>NUCLEOTIDE SEQUENCE</scope>
    <source>
        <strain evidence="2">Siblings of single egg batch collected in Ceske Budejovice</strain>
        <tissue evidence="2">Salivary glands</tissue>
    </source>
</reference>
<dbReference type="AlphaFoldDB" id="A0A147BM53"/>
<sequence>MKCLPHFFLWLIEDLVLVAAVAVVRQHLKIQAEACVHRNGSANAIVALMSPFLPRPVKHHGDVALTRFRRSCSPCFCKVVGNGFGGSGVNFF</sequence>
<keyword evidence="1" id="KW-0732">Signal</keyword>
<protein>
    <recommendedName>
        <fullName evidence="3">Secreted protein</fullName>
    </recommendedName>
</protein>
<feature type="chain" id="PRO_5007542750" description="Secreted protein" evidence="1">
    <location>
        <begin position="21"/>
        <end position="92"/>
    </location>
</feature>
<dbReference type="EMBL" id="GEGO01003536">
    <property type="protein sequence ID" value="JAR91868.1"/>
    <property type="molecule type" value="Transcribed_RNA"/>
</dbReference>
<evidence type="ECO:0000313" key="2">
    <source>
        <dbReference type="EMBL" id="JAR91868.1"/>
    </source>
</evidence>
<proteinExistence type="predicted"/>